<feature type="domain" description="Isochorismatase-like" evidence="1">
    <location>
        <begin position="5"/>
        <end position="179"/>
    </location>
</feature>
<reference evidence="2 3" key="1">
    <citation type="submission" date="2019-01" db="EMBL/GenBank/DDBJ databases">
        <authorList>
            <consortium name="Pathogen Informatics"/>
        </authorList>
    </citation>
    <scope>NUCLEOTIDE SEQUENCE [LARGE SCALE GENOMIC DNA]</scope>
    <source>
        <strain evidence="2 3">NCTC10142</strain>
        <plasmid evidence="3">13</plasmid>
    </source>
</reference>
<accession>A0A449AI71</accession>
<dbReference type="OMA" id="YPIHCLK"/>
<dbReference type="Gene3D" id="3.40.50.850">
    <property type="entry name" value="Isochorismatase-like"/>
    <property type="match status" value="1"/>
</dbReference>
<dbReference type="GO" id="GO:0019365">
    <property type="term" value="P:pyridine nucleotide salvage"/>
    <property type="evidence" value="ECO:0007669"/>
    <property type="project" value="InterPro"/>
</dbReference>
<dbReference type="PANTHER" id="PTHR47297">
    <property type="match status" value="1"/>
</dbReference>
<dbReference type="InterPro" id="IPR036380">
    <property type="entry name" value="Isochorismatase-like_sf"/>
</dbReference>
<dbReference type="SUPFAM" id="SSF52499">
    <property type="entry name" value="Isochorismatase-like hydrolases"/>
    <property type="match status" value="1"/>
</dbReference>
<organism evidence="2 3">
    <name type="scientific">Mycoplasmopsis cynos</name>
    <dbReference type="NCBI Taxonomy" id="171284"/>
    <lineage>
        <taxon>Bacteria</taxon>
        <taxon>Bacillati</taxon>
        <taxon>Mycoplasmatota</taxon>
        <taxon>Mycoplasmoidales</taxon>
        <taxon>Metamycoplasmataceae</taxon>
        <taxon>Mycoplasmopsis</taxon>
    </lineage>
</organism>
<evidence type="ECO:0000259" key="1">
    <source>
        <dbReference type="Pfam" id="PF00857"/>
    </source>
</evidence>
<dbReference type="GO" id="GO:0008936">
    <property type="term" value="F:nicotinamidase activity"/>
    <property type="evidence" value="ECO:0007669"/>
    <property type="project" value="InterPro"/>
</dbReference>
<dbReference type="Pfam" id="PF00857">
    <property type="entry name" value="Isochorismatase"/>
    <property type="match status" value="1"/>
</dbReference>
<name>A0A449AI71_9BACT</name>
<dbReference type="GeneID" id="74931951"/>
<dbReference type="EMBL" id="LR214986">
    <property type="protein sequence ID" value="VEU64680.1"/>
    <property type="molecule type" value="Genomic_DNA"/>
</dbReference>
<dbReference type="Proteomes" id="UP000289506">
    <property type="component" value="Plasmid 13"/>
</dbReference>
<evidence type="ECO:0000313" key="2">
    <source>
        <dbReference type="EMBL" id="VEU64680.1"/>
    </source>
</evidence>
<keyword evidence="2" id="KW-0614">Plasmid</keyword>
<dbReference type="CDD" id="cd00431">
    <property type="entry name" value="cysteine_hydrolases"/>
    <property type="match status" value="1"/>
</dbReference>
<dbReference type="AlphaFoldDB" id="A0A449AI71"/>
<evidence type="ECO:0000313" key="3">
    <source>
        <dbReference type="Proteomes" id="UP000289506"/>
    </source>
</evidence>
<gene>
    <name evidence="2" type="ORF">NCTC10142_00436</name>
</gene>
<geneLocation type="plasmid" evidence="2 3">
    <name>13</name>
</geneLocation>
<sequence>MKKSVVFVIDVLKGFLEKGNLADHRIQKIVPIIKEILNHNPNIFFVCDAHSTNDLEMTQYPIHCLKDTEESKVVEKLNIFVKQDNSNVIYKNTTNSFFHIDKSIYSEYDEFIIVGCCTDICILQFCLTLKVWLNKENIDKKIIVYDNAVETFHNENHNGDMMHKYALELMKNAGIEIKTWE</sequence>
<dbReference type="PANTHER" id="PTHR47297:SF2">
    <property type="entry name" value="OS02G0606800 PROTEIN"/>
    <property type="match status" value="1"/>
</dbReference>
<dbReference type="InterPro" id="IPR000868">
    <property type="entry name" value="Isochorismatase-like_dom"/>
</dbReference>
<protein>
    <submittedName>
        <fullName evidence="2">Amidase from nicotinamidase family</fullName>
    </submittedName>
</protein>
<dbReference type="RefSeq" id="WP_015287202.1">
    <property type="nucleotide sequence ID" value="NZ_CP141041.1"/>
</dbReference>
<proteinExistence type="predicted"/>
<dbReference type="InterPro" id="IPR044717">
    <property type="entry name" value="NIC1"/>
</dbReference>